<evidence type="ECO:0000259" key="5">
    <source>
        <dbReference type="Pfam" id="PF24827"/>
    </source>
</evidence>
<proteinExistence type="predicted"/>
<comment type="caution">
    <text evidence="6">The sequence shown here is derived from an EMBL/GenBank/DDBJ whole genome shotgun (WGS) entry which is preliminary data.</text>
</comment>
<dbReference type="InterPro" id="IPR053138">
    <property type="entry name" value="N-alpha-Ac-DABA_deacetylase"/>
</dbReference>
<evidence type="ECO:0000256" key="3">
    <source>
        <dbReference type="ARBA" id="ARBA00022801"/>
    </source>
</evidence>
<evidence type="ECO:0000256" key="4">
    <source>
        <dbReference type="ARBA" id="ARBA00022833"/>
    </source>
</evidence>
<dbReference type="SUPFAM" id="SSF53187">
    <property type="entry name" value="Zn-dependent exopeptidases"/>
    <property type="match status" value="1"/>
</dbReference>
<accession>A0A3A3GDV3</accession>
<dbReference type="AlphaFoldDB" id="A0A3A3GDV3"/>
<evidence type="ECO:0000313" key="6">
    <source>
        <dbReference type="EMBL" id="RJF99089.1"/>
    </source>
</evidence>
<keyword evidence="4" id="KW-0862">Zinc</keyword>
<dbReference type="Proteomes" id="UP000265955">
    <property type="component" value="Unassembled WGS sequence"/>
</dbReference>
<evidence type="ECO:0000256" key="1">
    <source>
        <dbReference type="ARBA" id="ARBA00001947"/>
    </source>
</evidence>
<reference evidence="7" key="1">
    <citation type="submission" date="2018-09" db="EMBL/GenBank/DDBJ databases">
        <authorList>
            <person name="Zhu H."/>
        </authorList>
    </citation>
    <scope>NUCLEOTIDE SEQUENCE [LARGE SCALE GENOMIC DNA]</scope>
    <source>
        <strain evidence="7">K1R23-30</strain>
    </source>
</reference>
<gene>
    <name evidence="6" type="ORF">D3871_11615</name>
</gene>
<dbReference type="PANTHER" id="PTHR37326">
    <property type="entry name" value="BLL3975 PROTEIN"/>
    <property type="match status" value="1"/>
</dbReference>
<keyword evidence="3" id="KW-0378">Hydrolase</keyword>
<organism evidence="6 7">
    <name type="scientific">Noviherbaspirillum saxi</name>
    <dbReference type="NCBI Taxonomy" id="2320863"/>
    <lineage>
        <taxon>Bacteria</taxon>
        <taxon>Pseudomonadati</taxon>
        <taxon>Pseudomonadota</taxon>
        <taxon>Betaproteobacteria</taxon>
        <taxon>Burkholderiales</taxon>
        <taxon>Oxalobacteraceae</taxon>
        <taxon>Noviherbaspirillum</taxon>
    </lineage>
</organism>
<comment type="cofactor">
    <cofactor evidence="1">
        <name>Zn(2+)</name>
        <dbReference type="ChEBI" id="CHEBI:29105"/>
    </cofactor>
</comment>
<keyword evidence="2" id="KW-0479">Metal-binding</keyword>
<dbReference type="PANTHER" id="PTHR37326:SF1">
    <property type="entry name" value="BLL3975 PROTEIN"/>
    <property type="match status" value="1"/>
</dbReference>
<dbReference type="InterPro" id="IPR055438">
    <property type="entry name" value="AstE_AspA_cat"/>
</dbReference>
<name>A0A3A3GDV3_9BURK</name>
<keyword evidence="7" id="KW-1185">Reference proteome</keyword>
<dbReference type="EMBL" id="QYUO01000001">
    <property type="protein sequence ID" value="RJF99089.1"/>
    <property type="molecule type" value="Genomic_DNA"/>
</dbReference>
<dbReference type="Pfam" id="PF24827">
    <property type="entry name" value="AstE_AspA_cat"/>
    <property type="match status" value="1"/>
</dbReference>
<evidence type="ECO:0000313" key="7">
    <source>
        <dbReference type="Proteomes" id="UP000265955"/>
    </source>
</evidence>
<evidence type="ECO:0000256" key="2">
    <source>
        <dbReference type="ARBA" id="ARBA00022723"/>
    </source>
</evidence>
<dbReference type="GO" id="GO:0016788">
    <property type="term" value="F:hydrolase activity, acting on ester bonds"/>
    <property type="evidence" value="ECO:0007669"/>
    <property type="project" value="InterPro"/>
</dbReference>
<sequence>MVERKHDLHVAAVERHALQSVQVDIFQAAHIDGRHLRAGGILAETEGLATAVGAKAMFDHMLVELVGRHRAIGFGQGQAGPWNEPEQKSLAHAMRAVAFDDLAGFAFHFKGDLAAMAGSVISHNESPCYMRVRIVLRRIVFQASLPCRQATLFRQGMRKCGFRPRHQRSFTRIAREGSTMTVKTVVFHALEDGPALTVLGAVHGNERCGPAAINRLIADLENGKVRLKRGRLQLMPVVNPQAYAQNVRFVERNLNRQLYRKDEKQHYEDHLDPIVCDLLDRTDVLLDLHSFASPGGPFIFLSGKNPRELAYAKSLGVTDFVYGWAEAYGGGGSKESQGTTEYARTQGALAVTLECGQHQNADAPDIGYQAILHALAHFDMLADAVAEPAPSAADLRCVRMKSVFYRDAGANFCKSWRHFDPVAKGEAIATLADGSLLTAPEDGFLVLPKEAAVTGGEWFYFGTATAYPE</sequence>
<dbReference type="GO" id="GO:0046872">
    <property type="term" value="F:metal ion binding"/>
    <property type="evidence" value="ECO:0007669"/>
    <property type="project" value="UniProtKB-KW"/>
</dbReference>
<feature type="domain" description="Succinylglutamate desuccinylase/Aspartoacylase catalytic" evidence="5">
    <location>
        <begin position="192"/>
        <end position="366"/>
    </location>
</feature>
<dbReference type="Gene3D" id="3.40.630.10">
    <property type="entry name" value="Zn peptidases"/>
    <property type="match status" value="1"/>
</dbReference>
<protein>
    <recommendedName>
        <fullName evidence="5">Succinylglutamate desuccinylase/Aspartoacylase catalytic domain-containing protein</fullName>
    </recommendedName>
</protein>